<keyword evidence="2" id="KW-1185">Reference proteome</keyword>
<dbReference type="RefSeq" id="WP_145065799.1">
    <property type="nucleotide sequence ID" value="NZ_CP036287.1"/>
</dbReference>
<evidence type="ECO:0000313" key="1">
    <source>
        <dbReference type="EMBL" id="QDU67538.1"/>
    </source>
</evidence>
<dbReference type="KEGG" id="pbap:Pla133_26260"/>
<proteinExistence type="predicted"/>
<evidence type="ECO:0000313" key="2">
    <source>
        <dbReference type="Proteomes" id="UP000316921"/>
    </source>
</evidence>
<dbReference type="AlphaFoldDB" id="A0A518BKN4"/>
<gene>
    <name evidence="1" type="ORF">Pla133_26260</name>
</gene>
<accession>A0A518BKN4</accession>
<organism evidence="1 2">
    <name type="scientific">Engelhardtia mirabilis</name>
    <dbReference type="NCBI Taxonomy" id="2528011"/>
    <lineage>
        <taxon>Bacteria</taxon>
        <taxon>Pseudomonadati</taxon>
        <taxon>Planctomycetota</taxon>
        <taxon>Planctomycetia</taxon>
        <taxon>Planctomycetia incertae sedis</taxon>
        <taxon>Engelhardtia</taxon>
    </lineage>
</organism>
<sequence length="193" mass="20746">MSDYQGAPEEGDGRFLAELLGGISKRAQALEAELRRLATLDGAEAARHSAALESERARLGWGLVVAAGLLGADGAPARREVEGAEWLADLVDLPSHSVPRQWPRVRAASADWSLAHALVRWTWEAGLRGGRSPQLERRGPFCDWIVDQVDGAPPPPMVAALLQQIPGASAARTTDGWRLTLPSERFEAAEVTS</sequence>
<dbReference type="EMBL" id="CP036287">
    <property type="protein sequence ID" value="QDU67538.1"/>
    <property type="molecule type" value="Genomic_DNA"/>
</dbReference>
<dbReference type="Proteomes" id="UP000316921">
    <property type="component" value="Chromosome"/>
</dbReference>
<name>A0A518BKN4_9BACT</name>
<protein>
    <submittedName>
        <fullName evidence="1">Uncharacterized protein</fullName>
    </submittedName>
</protein>
<reference evidence="1 2" key="1">
    <citation type="submission" date="2019-02" db="EMBL/GenBank/DDBJ databases">
        <title>Deep-cultivation of Planctomycetes and their phenomic and genomic characterization uncovers novel biology.</title>
        <authorList>
            <person name="Wiegand S."/>
            <person name="Jogler M."/>
            <person name="Boedeker C."/>
            <person name="Pinto D."/>
            <person name="Vollmers J."/>
            <person name="Rivas-Marin E."/>
            <person name="Kohn T."/>
            <person name="Peeters S.H."/>
            <person name="Heuer A."/>
            <person name="Rast P."/>
            <person name="Oberbeckmann S."/>
            <person name="Bunk B."/>
            <person name="Jeske O."/>
            <person name="Meyerdierks A."/>
            <person name="Storesund J.E."/>
            <person name="Kallscheuer N."/>
            <person name="Luecker S."/>
            <person name="Lage O.M."/>
            <person name="Pohl T."/>
            <person name="Merkel B.J."/>
            <person name="Hornburger P."/>
            <person name="Mueller R.-W."/>
            <person name="Bruemmer F."/>
            <person name="Labrenz M."/>
            <person name="Spormann A.M."/>
            <person name="Op den Camp H."/>
            <person name="Overmann J."/>
            <person name="Amann R."/>
            <person name="Jetten M.S.M."/>
            <person name="Mascher T."/>
            <person name="Medema M.H."/>
            <person name="Devos D.P."/>
            <person name="Kaster A.-K."/>
            <person name="Ovreas L."/>
            <person name="Rohde M."/>
            <person name="Galperin M.Y."/>
            <person name="Jogler C."/>
        </authorList>
    </citation>
    <scope>NUCLEOTIDE SEQUENCE [LARGE SCALE GENOMIC DNA]</scope>
    <source>
        <strain evidence="1 2">Pla133</strain>
    </source>
</reference>